<dbReference type="InterPro" id="IPR036148">
    <property type="entry name" value="MmgE/PrpD_sf"/>
</dbReference>
<evidence type="ECO:0000313" key="3">
    <source>
        <dbReference type="EMBL" id="GEP54323.1"/>
    </source>
</evidence>
<dbReference type="InterPro" id="IPR045336">
    <property type="entry name" value="MmgE_PrpD_N"/>
</dbReference>
<sequence length="421" mass="45482">MQAIRLVEEEELGCGGTTTALVDGRRFTRAGAAFINSEMMFAGGKWDTFRMVVHPSCAVLPAALMAAEVTRCSGREFLTGVVAGYEVMERLGADFVPTILARGFHAGAVLSIFGAAVAAAKIMGLDAGQVHGALAQCVNLAAGNLEGGRSGGRSVREGAAVRNALLAVGLARQGIPGGETAFEGEAGFYFAYAGNKEGRLSHSFAGQRNADFAAITEKLGEHWVFLETLYRIYSTPGYNIAHVDVTAALCKRDHIRADDVDRVECVVNWLETQYPSPDFPSRRTDIEPGREQPQYYAAHAILTGSFPVTKNVQQQVGAADPQGIDDMMRRVRLIPSHTQPLFAPRVTIHTRDGIAHTLEATGREFIMSFDQLAKRLSPIGAVVPVGEQQYAELVAECRQMDHARDVSRLIALTCPPQPDRP</sequence>
<accession>A0A512N5W6</accession>
<evidence type="ECO:0000259" key="2">
    <source>
        <dbReference type="Pfam" id="PF03972"/>
    </source>
</evidence>
<dbReference type="Gene3D" id="1.10.4100.10">
    <property type="entry name" value="2-methylcitrate dehydratase PrpD"/>
    <property type="match status" value="1"/>
</dbReference>
<reference evidence="3 4" key="1">
    <citation type="submission" date="2019-07" db="EMBL/GenBank/DDBJ databases">
        <title>Whole genome shotgun sequence of Reyranella soli NBRC 108950.</title>
        <authorList>
            <person name="Hosoyama A."/>
            <person name="Uohara A."/>
            <person name="Ohji S."/>
            <person name="Ichikawa N."/>
        </authorList>
    </citation>
    <scope>NUCLEOTIDE SEQUENCE [LARGE SCALE GENOMIC DNA]</scope>
    <source>
        <strain evidence="3 4">NBRC 108950</strain>
    </source>
</reference>
<dbReference type="PANTHER" id="PTHR16943:SF8">
    <property type="entry name" value="2-METHYLCITRATE DEHYDRATASE"/>
    <property type="match status" value="1"/>
</dbReference>
<dbReference type="Proteomes" id="UP000321058">
    <property type="component" value="Unassembled WGS sequence"/>
</dbReference>
<dbReference type="InterPro" id="IPR042183">
    <property type="entry name" value="MmgE/PrpD_sf_1"/>
</dbReference>
<keyword evidence="4" id="KW-1185">Reference proteome</keyword>
<comment type="caution">
    <text evidence="3">The sequence shown here is derived from an EMBL/GenBank/DDBJ whole genome shotgun (WGS) entry which is preliminary data.</text>
</comment>
<dbReference type="Gene3D" id="3.30.1330.120">
    <property type="entry name" value="2-methylcitrate dehydratase PrpD"/>
    <property type="match status" value="1"/>
</dbReference>
<dbReference type="AlphaFoldDB" id="A0A512N5W6"/>
<evidence type="ECO:0000313" key="4">
    <source>
        <dbReference type="Proteomes" id="UP000321058"/>
    </source>
</evidence>
<dbReference type="PANTHER" id="PTHR16943">
    <property type="entry name" value="2-METHYLCITRATE DEHYDRATASE-RELATED"/>
    <property type="match status" value="1"/>
</dbReference>
<comment type="similarity">
    <text evidence="1">Belongs to the PrpD family.</text>
</comment>
<dbReference type="GO" id="GO:0016829">
    <property type="term" value="F:lyase activity"/>
    <property type="evidence" value="ECO:0007669"/>
    <property type="project" value="InterPro"/>
</dbReference>
<organism evidence="3 4">
    <name type="scientific">Reyranella soli</name>
    <dbReference type="NCBI Taxonomy" id="1230389"/>
    <lineage>
        <taxon>Bacteria</taxon>
        <taxon>Pseudomonadati</taxon>
        <taxon>Pseudomonadota</taxon>
        <taxon>Alphaproteobacteria</taxon>
        <taxon>Hyphomicrobiales</taxon>
        <taxon>Reyranellaceae</taxon>
        <taxon>Reyranella</taxon>
    </lineage>
</organism>
<dbReference type="SUPFAM" id="SSF103378">
    <property type="entry name" value="2-methylcitrate dehydratase PrpD"/>
    <property type="match status" value="1"/>
</dbReference>
<dbReference type="InterPro" id="IPR005656">
    <property type="entry name" value="MmgE_PrpD"/>
</dbReference>
<protein>
    <submittedName>
        <fullName evidence="3">2-methylcitrate dehydratase</fullName>
    </submittedName>
</protein>
<proteinExistence type="inferred from homology"/>
<dbReference type="EMBL" id="BKAJ01000030">
    <property type="protein sequence ID" value="GEP54323.1"/>
    <property type="molecule type" value="Genomic_DNA"/>
</dbReference>
<evidence type="ECO:0000256" key="1">
    <source>
        <dbReference type="ARBA" id="ARBA00006174"/>
    </source>
</evidence>
<feature type="domain" description="MmgE/PrpD N-terminal" evidence="2">
    <location>
        <begin position="12"/>
        <end position="197"/>
    </location>
</feature>
<gene>
    <name evidence="3" type="ORF">RSO01_14890</name>
</gene>
<dbReference type="Pfam" id="PF03972">
    <property type="entry name" value="MmgE_PrpD_N"/>
    <property type="match status" value="1"/>
</dbReference>
<name>A0A512N5W6_9HYPH</name>
<dbReference type="InterPro" id="IPR042188">
    <property type="entry name" value="MmgE/PrpD_sf_2"/>
</dbReference>